<comment type="catalytic activity">
    <reaction evidence="1">
        <text>L-alanine = D-alanine</text>
        <dbReference type="Rhea" id="RHEA:20249"/>
        <dbReference type="ChEBI" id="CHEBI:57416"/>
        <dbReference type="ChEBI" id="CHEBI:57972"/>
        <dbReference type="EC" id="5.1.1.1"/>
    </reaction>
</comment>
<accession>A0ABR8KML7</accession>
<evidence type="ECO:0000256" key="3">
    <source>
        <dbReference type="ARBA" id="ARBA00013089"/>
    </source>
</evidence>
<comment type="cofactor">
    <cofactor evidence="2">
        <name>pyridoxal 5'-phosphate</name>
        <dbReference type="ChEBI" id="CHEBI:597326"/>
    </cofactor>
</comment>
<dbReference type="RefSeq" id="WP_190787299.1">
    <property type="nucleotide sequence ID" value="NZ_JACXLC010000001.1"/>
</dbReference>
<dbReference type="GO" id="GO:0008784">
    <property type="term" value="F:alanine racemase activity"/>
    <property type="evidence" value="ECO:0007669"/>
    <property type="project" value="UniProtKB-EC"/>
</dbReference>
<evidence type="ECO:0000313" key="8">
    <source>
        <dbReference type="Proteomes" id="UP000635384"/>
    </source>
</evidence>
<evidence type="ECO:0000256" key="2">
    <source>
        <dbReference type="ARBA" id="ARBA00001933"/>
    </source>
</evidence>
<dbReference type="Proteomes" id="UP000635384">
    <property type="component" value="Unassembled WGS sequence"/>
</dbReference>
<dbReference type="InterPro" id="IPR001608">
    <property type="entry name" value="Ala_racemase_N"/>
</dbReference>
<proteinExistence type="predicted"/>
<dbReference type="EMBL" id="JACXLC010000001">
    <property type="protein sequence ID" value="MBD2841791.1"/>
    <property type="molecule type" value="Genomic_DNA"/>
</dbReference>
<dbReference type="InterPro" id="IPR029066">
    <property type="entry name" value="PLP-binding_barrel"/>
</dbReference>
<dbReference type="PANTHER" id="PTHR30511">
    <property type="entry name" value="ALANINE RACEMASE"/>
    <property type="match status" value="1"/>
</dbReference>
<dbReference type="InterPro" id="IPR009006">
    <property type="entry name" value="Ala_racemase/Decarboxylase_C"/>
</dbReference>
<dbReference type="Pfam" id="PF00842">
    <property type="entry name" value="Ala_racemase_C"/>
    <property type="match status" value="1"/>
</dbReference>
<feature type="domain" description="Alanine racemase C-terminal" evidence="6">
    <location>
        <begin position="231"/>
        <end position="349"/>
    </location>
</feature>
<organism evidence="7 8">
    <name type="scientific">Erythrobacter rubeus</name>
    <dbReference type="NCBI Taxonomy" id="2760803"/>
    <lineage>
        <taxon>Bacteria</taxon>
        <taxon>Pseudomonadati</taxon>
        <taxon>Pseudomonadota</taxon>
        <taxon>Alphaproteobacteria</taxon>
        <taxon>Sphingomonadales</taxon>
        <taxon>Erythrobacteraceae</taxon>
        <taxon>Erythrobacter/Porphyrobacter group</taxon>
        <taxon>Erythrobacter</taxon>
    </lineage>
</organism>
<evidence type="ECO:0000256" key="1">
    <source>
        <dbReference type="ARBA" id="ARBA00000316"/>
    </source>
</evidence>
<dbReference type="InterPro" id="IPR011079">
    <property type="entry name" value="Ala_racemase_C"/>
</dbReference>
<keyword evidence="5 7" id="KW-0413">Isomerase</keyword>
<dbReference type="CDD" id="cd00430">
    <property type="entry name" value="PLPDE_III_AR"/>
    <property type="match status" value="1"/>
</dbReference>
<gene>
    <name evidence="7" type="primary">alr</name>
    <name evidence="7" type="ORF">IB285_05890</name>
</gene>
<dbReference type="NCBIfam" id="TIGR00492">
    <property type="entry name" value="alr"/>
    <property type="match status" value="1"/>
</dbReference>
<protein>
    <recommendedName>
        <fullName evidence="3">alanine racemase</fullName>
        <ecNumber evidence="3">5.1.1.1</ecNumber>
    </recommendedName>
</protein>
<dbReference type="PANTHER" id="PTHR30511:SF0">
    <property type="entry name" value="ALANINE RACEMASE, CATABOLIC-RELATED"/>
    <property type="match status" value="1"/>
</dbReference>
<evidence type="ECO:0000256" key="5">
    <source>
        <dbReference type="ARBA" id="ARBA00023235"/>
    </source>
</evidence>
<sequence length="349" mass="36944">MTSQADAPEPTHRLRIDTEALAHNWRALDAMSGRAQAGAAVKADCYGLGVDICVPVLRDAGCKHFFVAHWSEVEAVLKHVAADQIAVLHGPLTSAEVDYAIATGVRPVINSVPQAERWIAGGGGVCHLMIDTGINRLGVSTGELDSEALQALDIDLLMSHLASADENGDMNARQLHAFRGAIGKIAHRRLSLSNSAGIALGEDFAVDVTRPGLALYGGVPRPELADAIHQVAFIEAAIIQVREIGAGDSVGYNGEFTATGPMRVGTISLGYADGFLRARGKGFALRHGDRHLPLLGKVSMDMIVVDLAAAPDLGEGDWLDVPFDLKNAAQQSAVSQYELLTVLGQRLRG</sequence>
<comment type="caution">
    <text evidence="7">The sequence shown here is derived from an EMBL/GenBank/DDBJ whole genome shotgun (WGS) entry which is preliminary data.</text>
</comment>
<evidence type="ECO:0000313" key="7">
    <source>
        <dbReference type="EMBL" id="MBD2841791.1"/>
    </source>
</evidence>
<dbReference type="EC" id="5.1.1.1" evidence="3"/>
<dbReference type="SUPFAM" id="SSF51419">
    <property type="entry name" value="PLP-binding barrel"/>
    <property type="match status" value="1"/>
</dbReference>
<dbReference type="InterPro" id="IPR000821">
    <property type="entry name" value="Ala_racemase"/>
</dbReference>
<reference evidence="7 8" key="1">
    <citation type="submission" date="2020-09" db="EMBL/GenBank/DDBJ databases">
        <authorList>
            <person name="Yoon J.-W."/>
        </authorList>
    </citation>
    <scope>NUCLEOTIDE SEQUENCE [LARGE SCALE GENOMIC DNA]</scope>
    <source>
        <strain evidence="7 8">KMU-140</strain>
    </source>
</reference>
<keyword evidence="8" id="KW-1185">Reference proteome</keyword>
<name>A0ABR8KML7_9SPHN</name>
<evidence type="ECO:0000259" key="6">
    <source>
        <dbReference type="SMART" id="SM01005"/>
    </source>
</evidence>
<dbReference type="SMART" id="SM01005">
    <property type="entry name" value="Ala_racemase_C"/>
    <property type="match status" value="1"/>
</dbReference>
<keyword evidence="4" id="KW-0663">Pyridoxal phosphate</keyword>
<dbReference type="SUPFAM" id="SSF50621">
    <property type="entry name" value="Alanine racemase C-terminal domain-like"/>
    <property type="match status" value="1"/>
</dbReference>
<dbReference type="Pfam" id="PF01168">
    <property type="entry name" value="Ala_racemase_N"/>
    <property type="match status" value="1"/>
</dbReference>
<evidence type="ECO:0000256" key="4">
    <source>
        <dbReference type="ARBA" id="ARBA00022898"/>
    </source>
</evidence>
<dbReference type="Gene3D" id="2.40.37.10">
    <property type="entry name" value="Lyase, Ornithine Decarboxylase, Chain A, domain 1"/>
    <property type="match status" value="1"/>
</dbReference>
<dbReference type="Gene3D" id="3.20.20.10">
    <property type="entry name" value="Alanine racemase"/>
    <property type="match status" value="1"/>
</dbReference>
<dbReference type="PRINTS" id="PR00992">
    <property type="entry name" value="ALARACEMASE"/>
</dbReference>